<feature type="domain" description="ABC transmembrane type-1" evidence="23">
    <location>
        <begin position="446"/>
        <end position="733"/>
    </location>
</feature>
<keyword evidence="15 20" id="KW-0175">Coiled coil</keyword>
<comment type="similarity">
    <text evidence="4">Belongs to the ABC transporter superfamily. ABCB family. Multidrug resistance exporter (TC 3.A.1.201) subfamily.</text>
</comment>
<evidence type="ECO:0000256" key="13">
    <source>
        <dbReference type="ARBA" id="ARBA00022967"/>
    </source>
</evidence>
<comment type="subcellular location">
    <subcellularLocation>
        <location evidence="2">Chromosome</location>
        <location evidence="2">Centromere</location>
    </subcellularLocation>
    <subcellularLocation>
        <location evidence="1">Membrane</location>
        <topology evidence="1">Multi-pass membrane protein</topology>
    </subcellularLocation>
</comment>
<dbReference type="PANTHER" id="PTHR43394:SF24">
    <property type="entry name" value="BILE SALT EXPORT PUMP"/>
    <property type="match status" value="1"/>
</dbReference>
<dbReference type="SMART" id="SM00382">
    <property type="entry name" value="AAA"/>
    <property type="match status" value="2"/>
</dbReference>
<dbReference type="EMBL" id="JBBPFD010000002">
    <property type="protein sequence ID" value="KAK7939198.1"/>
    <property type="molecule type" value="Genomic_DNA"/>
</dbReference>
<evidence type="ECO:0000256" key="11">
    <source>
        <dbReference type="ARBA" id="ARBA00022776"/>
    </source>
</evidence>
<evidence type="ECO:0000313" key="24">
    <source>
        <dbReference type="EMBL" id="KAK7939198.1"/>
    </source>
</evidence>
<dbReference type="Gene3D" id="3.30.457.50">
    <property type="entry name" value="Chromosome segregation protein Spc25"/>
    <property type="match status" value="1"/>
</dbReference>
<dbReference type="InterPro" id="IPR036640">
    <property type="entry name" value="ABC1_TM_sf"/>
</dbReference>
<protein>
    <recommendedName>
        <fullName evidence="26">Bile salt export pump</fullName>
    </recommendedName>
</protein>
<evidence type="ECO:0000256" key="19">
    <source>
        <dbReference type="ARBA" id="ARBA00023328"/>
    </source>
</evidence>
<keyword evidence="7" id="KW-0132">Cell division</keyword>
<keyword evidence="6" id="KW-0158">Chromosome</keyword>
<dbReference type="SUPFAM" id="SSF90123">
    <property type="entry name" value="ABC transporter transmembrane region"/>
    <property type="match status" value="2"/>
</dbReference>
<dbReference type="GO" id="GO:0007059">
    <property type="term" value="P:chromosome segregation"/>
    <property type="evidence" value="ECO:0007669"/>
    <property type="project" value="InterPro"/>
</dbReference>
<dbReference type="Pfam" id="PF08234">
    <property type="entry name" value="Spindle_Spc25"/>
    <property type="match status" value="1"/>
</dbReference>
<dbReference type="InterPro" id="IPR013255">
    <property type="entry name" value="Spc25_C"/>
</dbReference>
<dbReference type="SUPFAM" id="SSF52540">
    <property type="entry name" value="P-loop containing nucleoside triphosphate hydrolases"/>
    <property type="match status" value="2"/>
</dbReference>
<organism evidence="24 25">
    <name type="scientific">Mugilogobius chulae</name>
    <name type="common">yellowstripe goby</name>
    <dbReference type="NCBI Taxonomy" id="88201"/>
    <lineage>
        <taxon>Eukaryota</taxon>
        <taxon>Metazoa</taxon>
        <taxon>Chordata</taxon>
        <taxon>Craniata</taxon>
        <taxon>Vertebrata</taxon>
        <taxon>Euteleostomi</taxon>
        <taxon>Actinopterygii</taxon>
        <taxon>Neopterygii</taxon>
        <taxon>Teleostei</taxon>
        <taxon>Neoteleostei</taxon>
        <taxon>Acanthomorphata</taxon>
        <taxon>Gobiaria</taxon>
        <taxon>Gobiiformes</taxon>
        <taxon>Gobioidei</taxon>
        <taxon>Gobiidae</taxon>
        <taxon>Gobionellinae</taxon>
        <taxon>Mugilogobius</taxon>
    </lineage>
</organism>
<feature type="transmembrane region" description="Helical" evidence="21">
    <location>
        <begin position="442"/>
        <end position="465"/>
    </location>
</feature>
<keyword evidence="13" id="KW-1278">Translocase</keyword>
<dbReference type="GO" id="GO:0031262">
    <property type="term" value="C:Ndc80 complex"/>
    <property type="evidence" value="ECO:0007669"/>
    <property type="project" value="InterPro"/>
</dbReference>
<sequence>MNVMRNCAEGTNAPFNDVGSERVCCGEVDWTGANSYAKAGAVADEVLSLSGLLQRLEERPKKQRGVYDRNLEEAQTWGVKKGSIIGVFQGYLWCIIFLCYALAFWYGSKLVLDTRELSPGTLIQVFFGVLMAAMNLGQASPCLEAFASGRAAAKTIFDTIDREPVIDCLSEDGHKLDKVKGDIEFQKVTFYYPSRPEVKILNNLSMEIKSGETTAFVGPSGMGKSTAIQLIQRFYDPHEGTVTLDGHDIRSLNIQWLRSLIGVVEQEPVLFATTIAENIRYGRAGVSMDDIIQAAKEANAYNFIMDLPQKFDTLVGEGGGQMSGGQKQRIAIARALIRNPKILLLDMATSALDNESEAIVQEALDKVRHGRTTISIAHRLSTIRNGFHQTSFQSHRSWDYVPDAVSGSIRIGSGNEDTNAEVVEQVESAPVARILKYNQPEWPYMLLGSLGAAVNGSINPIYAVLFSQILGTFALQDLVEQRRQINGVCLLFCIVGIFSFFSQFLQNYAFAKSGELLTRRLRRLGFQAMLKQEVGWFDDPMNSPGALTTRLATDASMVQGATGSQIGMIVNSLTSIGVSFIIAFYFSWKLSLVIACFMPLLGLSGVFQAKMLTGFANEDKEAMEAAGQVSSEALSNIRTIAGLAKESTFVDAYEKLLEPPFKSAMKKAHIYGICFGFSQCVIFMAYAASYRFGGYLVSTEGLAYTYVFRVIAAVVISGTALGRASSFTPDYAKAKISAAQLFKLLDLHIPDPTGHRVLNGLMVGVKPGQTLAFVGSSGCGKSTSIQLLQRFYDPDHGKVLIDGRLSQSISVPFLRSHIGIVSQEPVLFDCSIAENIQYGDNSRSVSLEQVVEASKKAFLHDFVMSLPEKYDTQVGAQGSQLSRGQKQRIAIARAIVRNPKILLLDEATSALDTESEQTVQAALDEARKGRTCIVIAHRLSTIQNADIIAVMSQGVVIEQGTHDSLMAKKGAYYKLVTTGAPNMMMSITDPDTSARFTKAMEEIYSQHLKALGKIQDMTTELFQAHKQFIKSAQDTCIKKCKDDEMLFDTIESFKKDLEQKNKSLKEKRLAISEVMSEIEQKAMKKEEIIHKIEKLKEEQAKRREVIETQNKANKKRLKNLQKARYMFQEHLGWRYEPSWTKDKRQQRASECAFVMSYITADERCEEEAGAGPVSDHVTGAGPVCDHVTGAAPVSDQVTGAAPVCDHVTGAAPVCDQVTGAAPVCDHVTGAAPVCDHVTGAAPEQHLSVSCDRCRPVCDHVTGAGPVCDHVTGAGPVCDHVTGEKLQFIFRNINRSDLTSAYIVTMGLNAEGVYQVVSSDPALDCLPNLEKRLQETNNLAAFLAHIRKEFIALARH</sequence>
<evidence type="ECO:0000256" key="4">
    <source>
        <dbReference type="ARBA" id="ARBA00007577"/>
    </source>
</evidence>
<dbReference type="InterPro" id="IPR039421">
    <property type="entry name" value="Type_1_exporter"/>
</dbReference>
<dbReference type="PANTHER" id="PTHR43394">
    <property type="entry name" value="ATP-DEPENDENT PERMEASE MDL1, MITOCHONDRIAL"/>
    <property type="match status" value="1"/>
</dbReference>
<evidence type="ECO:0000256" key="6">
    <source>
        <dbReference type="ARBA" id="ARBA00022454"/>
    </source>
</evidence>
<evidence type="ECO:0000256" key="1">
    <source>
        <dbReference type="ARBA" id="ARBA00004141"/>
    </source>
</evidence>
<dbReference type="PROSITE" id="PS00211">
    <property type="entry name" value="ABC_TRANSPORTER_1"/>
    <property type="match status" value="1"/>
</dbReference>
<feature type="transmembrane region" description="Helical" evidence="21">
    <location>
        <begin position="566"/>
        <end position="586"/>
    </location>
</feature>
<name>A0AAW0PTU6_9GOBI</name>
<evidence type="ECO:0008006" key="26">
    <source>
        <dbReference type="Google" id="ProtNLM"/>
    </source>
</evidence>
<reference evidence="25" key="1">
    <citation type="submission" date="2024-04" db="EMBL/GenBank/DDBJ databases">
        <title>Salinicola lusitanus LLJ914,a marine bacterium isolated from the Okinawa Trough.</title>
        <authorList>
            <person name="Li J."/>
        </authorList>
    </citation>
    <scope>NUCLEOTIDE SEQUENCE [LARGE SCALE GENOMIC DNA]</scope>
</reference>
<evidence type="ECO:0000259" key="23">
    <source>
        <dbReference type="PROSITE" id="PS50929"/>
    </source>
</evidence>
<keyword evidence="11" id="KW-0498">Mitosis</keyword>
<feature type="transmembrane region" description="Helical" evidence="21">
    <location>
        <begin position="592"/>
        <end position="613"/>
    </location>
</feature>
<evidence type="ECO:0000256" key="5">
    <source>
        <dbReference type="ARBA" id="ARBA00022448"/>
    </source>
</evidence>
<proteinExistence type="inferred from homology"/>
<evidence type="ECO:0000256" key="10">
    <source>
        <dbReference type="ARBA" id="ARBA00022741"/>
    </source>
</evidence>
<accession>A0AAW0PTU6</accession>
<gene>
    <name evidence="24" type="ORF">WMY93_002524</name>
</gene>
<keyword evidence="19" id="KW-0137">Centromere</keyword>
<keyword evidence="25" id="KW-1185">Reference proteome</keyword>
<evidence type="ECO:0000256" key="12">
    <source>
        <dbReference type="ARBA" id="ARBA00022840"/>
    </source>
</evidence>
<evidence type="ECO:0000256" key="8">
    <source>
        <dbReference type="ARBA" id="ARBA00022692"/>
    </source>
</evidence>
<evidence type="ECO:0000256" key="18">
    <source>
        <dbReference type="ARBA" id="ARBA00023306"/>
    </source>
</evidence>
<evidence type="ECO:0000259" key="22">
    <source>
        <dbReference type="PROSITE" id="PS50893"/>
    </source>
</evidence>
<evidence type="ECO:0000256" key="14">
    <source>
        <dbReference type="ARBA" id="ARBA00022989"/>
    </source>
</evidence>
<dbReference type="FunFam" id="1.20.1560.10:FF:000046">
    <property type="entry name" value="ATP-binding cassette subfamily B member 11"/>
    <property type="match status" value="1"/>
</dbReference>
<dbReference type="Gene3D" id="3.40.50.300">
    <property type="entry name" value="P-loop containing nucleotide triphosphate hydrolases"/>
    <property type="match status" value="2"/>
</dbReference>
<dbReference type="CDD" id="cd23784">
    <property type="entry name" value="RWD_Spc25"/>
    <property type="match status" value="1"/>
</dbReference>
<dbReference type="GO" id="GO:0015421">
    <property type="term" value="F:ABC-type oligopeptide transporter activity"/>
    <property type="evidence" value="ECO:0007669"/>
    <property type="project" value="TreeGrafter"/>
</dbReference>
<evidence type="ECO:0000256" key="9">
    <source>
        <dbReference type="ARBA" id="ARBA00022737"/>
    </source>
</evidence>
<evidence type="ECO:0000313" key="25">
    <source>
        <dbReference type="Proteomes" id="UP001460270"/>
    </source>
</evidence>
<dbReference type="Proteomes" id="UP001460270">
    <property type="component" value="Unassembled WGS sequence"/>
</dbReference>
<comment type="similarity">
    <text evidence="3">Belongs to the SPC25 family.</text>
</comment>
<feature type="transmembrane region" description="Helical" evidence="21">
    <location>
        <begin position="701"/>
        <end position="721"/>
    </location>
</feature>
<dbReference type="CDD" id="cd03249">
    <property type="entry name" value="ABC_MTABC3_MDL1_MDL2"/>
    <property type="match status" value="1"/>
</dbReference>
<evidence type="ECO:0000256" key="20">
    <source>
        <dbReference type="SAM" id="Coils"/>
    </source>
</evidence>
<dbReference type="GO" id="GO:0090374">
    <property type="term" value="P:oligopeptide export from mitochondrion"/>
    <property type="evidence" value="ECO:0007669"/>
    <property type="project" value="TreeGrafter"/>
</dbReference>
<evidence type="ECO:0000256" key="3">
    <source>
        <dbReference type="ARBA" id="ARBA00006379"/>
    </source>
</evidence>
<dbReference type="GO" id="GO:0051301">
    <property type="term" value="P:cell division"/>
    <property type="evidence" value="ECO:0007669"/>
    <property type="project" value="UniProtKB-KW"/>
</dbReference>
<dbReference type="Pfam" id="PF00664">
    <property type="entry name" value="ABC_membrane"/>
    <property type="match status" value="2"/>
</dbReference>
<dbReference type="Pfam" id="PF00005">
    <property type="entry name" value="ABC_tran"/>
    <property type="match status" value="2"/>
</dbReference>
<dbReference type="Gene3D" id="1.20.1560.10">
    <property type="entry name" value="ABC transporter type 1, transmembrane domain"/>
    <property type="match status" value="1"/>
</dbReference>
<dbReference type="InterPro" id="IPR011527">
    <property type="entry name" value="ABC1_TM_dom"/>
</dbReference>
<dbReference type="PROSITE" id="PS50893">
    <property type="entry name" value="ABC_TRANSPORTER_2"/>
    <property type="match status" value="2"/>
</dbReference>
<keyword evidence="18" id="KW-0131">Cell cycle</keyword>
<evidence type="ECO:0000256" key="2">
    <source>
        <dbReference type="ARBA" id="ARBA00004584"/>
    </source>
</evidence>
<dbReference type="InterPro" id="IPR027417">
    <property type="entry name" value="P-loop_NTPase"/>
</dbReference>
<evidence type="ECO:0000256" key="15">
    <source>
        <dbReference type="ARBA" id="ARBA00023054"/>
    </source>
</evidence>
<feature type="transmembrane region" description="Helical" evidence="21">
    <location>
        <begin position="485"/>
        <end position="510"/>
    </location>
</feature>
<evidence type="ECO:0000256" key="17">
    <source>
        <dbReference type="ARBA" id="ARBA00023180"/>
    </source>
</evidence>
<dbReference type="GO" id="GO:0005743">
    <property type="term" value="C:mitochondrial inner membrane"/>
    <property type="evidence" value="ECO:0007669"/>
    <property type="project" value="TreeGrafter"/>
</dbReference>
<keyword evidence="8 21" id="KW-0812">Transmembrane</keyword>
<dbReference type="GO" id="GO:0005524">
    <property type="term" value="F:ATP binding"/>
    <property type="evidence" value="ECO:0007669"/>
    <property type="project" value="UniProtKB-KW"/>
</dbReference>
<dbReference type="FunFam" id="3.40.50.300:FF:000479">
    <property type="entry name" value="Multidrug resistance protein 1A"/>
    <property type="match status" value="2"/>
</dbReference>
<feature type="transmembrane region" description="Helical" evidence="21">
    <location>
        <begin position="670"/>
        <end position="689"/>
    </location>
</feature>
<evidence type="ECO:0000256" key="21">
    <source>
        <dbReference type="SAM" id="Phobius"/>
    </source>
</evidence>
<keyword evidence="16 21" id="KW-0472">Membrane</keyword>
<dbReference type="InterPro" id="IPR003439">
    <property type="entry name" value="ABC_transporter-like_ATP-bd"/>
</dbReference>
<feature type="domain" description="ABC transmembrane type-1" evidence="23">
    <location>
        <begin position="61"/>
        <end position="148"/>
    </location>
</feature>
<dbReference type="InterPro" id="IPR017871">
    <property type="entry name" value="ABC_transporter-like_CS"/>
</dbReference>
<feature type="domain" description="ABC transporter" evidence="22">
    <location>
        <begin position="742"/>
        <end position="978"/>
    </location>
</feature>
<keyword evidence="5" id="KW-0813">Transport</keyword>
<keyword evidence="17" id="KW-0325">Glycoprotein</keyword>
<comment type="caution">
    <text evidence="24">The sequence shown here is derived from an EMBL/GenBank/DDBJ whole genome shotgun (WGS) entry which is preliminary data.</text>
</comment>
<keyword evidence="10" id="KW-0547">Nucleotide-binding</keyword>
<dbReference type="GO" id="GO:0016887">
    <property type="term" value="F:ATP hydrolysis activity"/>
    <property type="evidence" value="ECO:0007669"/>
    <property type="project" value="InterPro"/>
</dbReference>
<feature type="coiled-coil region" evidence="20">
    <location>
        <begin position="1047"/>
        <end position="1123"/>
    </location>
</feature>
<keyword evidence="9" id="KW-0677">Repeat</keyword>
<dbReference type="CDD" id="cd18578">
    <property type="entry name" value="ABC_6TM_Pgp_ABCB1_D2_like"/>
    <property type="match status" value="1"/>
</dbReference>
<feature type="domain" description="ABC transporter" evidence="22">
    <location>
        <begin position="183"/>
        <end position="431"/>
    </location>
</feature>
<dbReference type="PROSITE" id="PS50929">
    <property type="entry name" value="ABC_TM1F"/>
    <property type="match status" value="2"/>
</dbReference>
<feature type="transmembrane region" description="Helical" evidence="21">
    <location>
        <begin position="90"/>
        <end position="108"/>
    </location>
</feature>
<evidence type="ECO:0000256" key="7">
    <source>
        <dbReference type="ARBA" id="ARBA00022618"/>
    </source>
</evidence>
<dbReference type="InterPro" id="IPR003593">
    <property type="entry name" value="AAA+_ATPase"/>
</dbReference>
<keyword evidence="12" id="KW-0067">ATP-binding</keyword>
<evidence type="ECO:0000256" key="16">
    <source>
        <dbReference type="ARBA" id="ARBA00023136"/>
    </source>
</evidence>
<keyword evidence="14 21" id="KW-1133">Transmembrane helix</keyword>